<dbReference type="PANTHER" id="PTHR39158">
    <property type="entry name" value="OS08G0560600 PROTEIN"/>
    <property type="match status" value="1"/>
</dbReference>
<evidence type="ECO:0000313" key="2">
    <source>
        <dbReference type="EMBL" id="ADK86261.1"/>
    </source>
</evidence>
<evidence type="ECO:0000313" key="3">
    <source>
        <dbReference type="Proteomes" id="UP000009047"/>
    </source>
</evidence>
<dbReference type="EMBL" id="CP002085">
    <property type="protein sequence ID" value="ADK86261.1"/>
    <property type="molecule type" value="Genomic_DNA"/>
</dbReference>
<dbReference type="eggNOG" id="ENOG5032TNY">
    <property type="taxonomic scope" value="Bacteria"/>
</dbReference>
<dbReference type="PANTHER" id="PTHR39158:SF1">
    <property type="entry name" value="DNAJ HOMOLOG SUBFAMILY C MEMBER 28"/>
    <property type="match status" value="1"/>
</dbReference>
<dbReference type="AlphaFoldDB" id="E1QKQ2"/>
<organism evidence="2 3">
    <name type="scientific">Desulfarculus baarsii (strain ATCC 33931 / DSM 2075 / LMG 7858 / VKM B-1802 / 2st14)</name>
    <dbReference type="NCBI Taxonomy" id="644282"/>
    <lineage>
        <taxon>Bacteria</taxon>
        <taxon>Pseudomonadati</taxon>
        <taxon>Thermodesulfobacteriota</taxon>
        <taxon>Desulfarculia</taxon>
        <taxon>Desulfarculales</taxon>
        <taxon>Desulfarculaceae</taxon>
        <taxon>Desulfarculus</taxon>
    </lineage>
</organism>
<sequence>MALGFFAKLAEEKIRQAVERGEMDDLPGLGQPLDFEDDAMVPEDLRMAHHVLKNAGFIPPEVELRGEIARTEELLVAAPDEKARYIAIKRLNFLTMKLGELRPRSALLDEHAYAQRIVARLCRDASGEKGS</sequence>
<dbReference type="OrthoDB" id="9798476at2"/>
<dbReference type="Pfam" id="PF09350">
    <property type="entry name" value="DJC28_CD"/>
    <property type="match status" value="1"/>
</dbReference>
<dbReference type="Proteomes" id="UP000009047">
    <property type="component" value="Chromosome"/>
</dbReference>
<keyword evidence="3" id="KW-1185">Reference proteome</keyword>
<accession>E1QKQ2</accession>
<dbReference type="HOGENOM" id="CLU_129296_0_0_7"/>
<feature type="domain" description="DnaJ homologue subfamily C member 28 conserved" evidence="1">
    <location>
        <begin position="9"/>
        <end position="75"/>
    </location>
</feature>
<dbReference type="InterPro" id="IPR052573">
    <property type="entry name" value="DnaJ_C_subfamily_28"/>
</dbReference>
<dbReference type="RefSeq" id="WP_013259699.1">
    <property type="nucleotide sequence ID" value="NC_014365.1"/>
</dbReference>
<dbReference type="InterPro" id="IPR018961">
    <property type="entry name" value="DnaJ_homolog_subfam-C_membr-28"/>
</dbReference>
<dbReference type="KEGG" id="dbr:Deba_2908"/>
<gene>
    <name evidence="2" type="ordered locus">Deba_2908</name>
</gene>
<name>E1QKQ2_DESB2</name>
<proteinExistence type="predicted"/>
<protein>
    <submittedName>
        <fullName evidence="2">DnaJ-like, subfamily C, member 28, conserved domain protein</fullName>
    </submittedName>
</protein>
<dbReference type="STRING" id="644282.Deba_2908"/>
<evidence type="ECO:0000259" key="1">
    <source>
        <dbReference type="Pfam" id="PF09350"/>
    </source>
</evidence>
<reference evidence="2 3" key="1">
    <citation type="journal article" date="2010" name="Stand. Genomic Sci.">
        <title>Complete genome sequence of Desulfarculus baarsii type strain (2st14).</title>
        <authorList>
            <person name="Sun H."/>
            <person name="Spring S."/>
            <person name="Lapidus A."/>
            <person name="Davenport K."/>
            <person name="Del Rio T.G."/>
            <person name="Tice H."/>
            <person name="Nolan M."/>
            <person name="Copeland A."/>
            <person name="Cheng J.F."/>
            <person name="Lucas S."/>
            <person name="Tapia R."/>
            <person name="Goodwin L."/>
            <person name="Pitluck S."/>
            <person name="Ivanova N."/>
            <person name="Pagani I."/>
            <person name="Mavromatis K."/>
            <person name="Ovchinnikova G."/>
            <person name="Pati A."/>
            <person name="Chen A."/>
            <person name="Palaniappan K."/>
            <person name="Hauser L."/>
            <person name="Chang Y.J."/>
            <person name="Jeffries C.D."/>
            <person name="Detter J.C."/>
            <person name="Han C."/>
            <person name="Rohde M."/>
            <person name="Brambilla E."/>
            <person name="Goker M."/>
            <person name="Woyke T."/>
            <person name="Bristow J."/>
            <person name="Eisen J.A."/>
            <person name="Markowitz V."/>
            <person name="Hugenholtz P."/>
            <person name="Kyrpides N.C."/>
            <person name="Klenk H.P."/>
            <person name="Land M."/>
        </authorList>
    </citation>
    <scope>NUCLEOTIDE SEQUENCE [LARGE SCALE GENOMIC DNA]</scope>
    <source>
        <strain evidence="3">ATCC 33931 / DSM 2075 / LMG 7858 / VKM B-1802 / 2st14</strain>
    </source>
</reference>